<dbReference type="STRING" id="1742973.COMA2_10300"/>
<dbReference type="PANTHER" id="PTHR34847">
    <property type="entry name" value="NODULATION PROTEIN U"/>
    <property type="match status" value="1"/>
</dbReference>
<organism evidence="4 5">
    <name type="scientific">Candidatus Nitrospira nitrificans</name>
    <dbReference type="NCBI Taxonomy" id="1742973"/>
    <lineage>
        <taxon>Bacteria</taxon>
        <taxon>Pseudomonadati</taxon>
        <taxon>Nitrospirota</taxon>
        <taxon>Nitrospiria</taxon>
        <taxon>Nitrospirales</taxon>
        <taxon>Nitrospiraceae</taxon>
        <taxon>Nitrospira</taxon>
    </lineage>
</organism>
<dbReference type="AlphaFoldDB" id="A0A0S4L2R8"/>
<dbReference type="InterPro" id="IPR038152">
    <property type="entry name" value="Carbam_trans_C_sf"/>
</dbReference>
<evidence type="ECO:0000256" key="1">
    <source>
        <dbReference type="ARBA" id="ARBA00006129"/>
    </source>
</evidence>
<dbReference type="Gene3D" id="3.30.420.40">
    <property type="match status" value="2"/>
</dbReference>
<dbReference type="PANTHER" id="PTHR34847:SF1">
    <property type="entry name" value="NODULATION PROTEIN U"/>
    <property type="match status" value="1"/>
</dbReference>
<evidence type="ECO:0000313" key="5">
    <source>
        <dbReference type="Proteomes" id="UP000198736"/>
    </source>
</evidence>
<evidence type="ECO:0000259" key="2">
    <source>
        <dbReference type="Pfam" id="PF02543"/>
    </source>
</evidence>
<dbReference type="SUPFAM" id="SSF53067">
    <property type="entry name" value="Actin-like ATPase domain"/>
    <property type="match status" value="1"/>
</dbReference>
<dbReference type="Gene3D" id="3.90.870.20">
    <property type="entry name" value="Carbamoyltransferase, C-terminal domain"/>
    <property type="match status" value="1"/>
</dbReference>
<dbReference type="RefSeq" id="WP_090893944.1">
    <property type="nucleotide sequence ID" value="NZ_CZPZ01000001.1"/>
</dbReference>
<name>A0A0S4L2R8_9BACT</name>
<dbReference type="InterPro" id="IPR003696">
    <property type="entry name" value="Carbtransf_dom"/>
</dbReference>
<dbReference type="Pfam" id="PF16861">
    <property type="entry name" value="Carbam_trans_C"/>
    <property type="match status" value="1"/>
</dbReference>
<protein>
    <recommendedName>
        <fullName evidence="6">Carbamoyltransferase</fullName>
    </recommendedName>
</protein>
<feature type="domain" description="Carbamoyltransferase C-terminal" evidence="3">
    <location>
        <begin position="406"/>
        <end position="595"/>
    </location>
</feature>
<comment type="similarity">
    <text evidence="1">Belongs to the NodU/CmcH family.</text>
</comment>
<sequence length="614" mass="69793">MYILGISAFYHDSAACLVRDGEIIAAAQEERFTRKKHDSSFPHYAVRFCLTQAGIGITDVKYVVFYDKPLIKFERLLETYVGFSPKGIQSFLAAMPVWLKEKLFLRKLLQKEVLTCGEGMDRAQLPEFLFDEHHESHAASAFFASPYQKAGVLCMDGVGEWATTSAWLGEGNTLTPLWEIPFPHSLGLLYSAFTYYTGFKVNSGEYKVMGLAPYGEPKYVKAIYEHLLDLKPDGTFRLNMEYFNYCTGLTMTSRKFDEVFGGPPRQPESKLSQREMDLARSIQEVTEEVMLRLSRTMHREMGVDYLCMAGGVALNCVGNGRVLREGPFKGIWIQPAAGDAGGALGAALSAWHLYENKPRTVNNVKDQMKGSYLGPAFSNNEVELRLKQVGAAYVRLDEQDLFTRVAEELARGKVVGWFQGRMEFGPRSLGGRSILGDARNTKMQSVMNLKIKYRESFRPFAPSVLRERVNSYFQMDCDSPYMLLVAPVQEKRRLPFNPSEKGLWGIELLNVLRSDIPAVTHIDYSARIQTVHEDTNPRYYYLLKAFEEKTGYATLVNTSFNVRGEPIVCTPEDAFRCFMRTEMDVLVLENCVLKKEDQKPLERDTDWKQEFALD</sequence>
<dbReference type="EMBL" id="CZPZ01000001">
    <property type="protein sequence ID" value="CUS31797.1"/>
    <property type="molecule type" value="Genomic_DNA"/>
</dbReference>
<dbReference type="CDD" id="cd24098">
    <property type="entry name" value="ASKHA_NBD_TobZ_N"/>
    <property type="match status" value="1"/>
</dbReference>
<feature type="domain" description="Carbamoyltransferase" evidence="2">
    <location>
        <begin position="3"/>
        <end position="348"/>
    </location>
</feature>
<reference evidence="5" key="1">
    <citation type="submission" date="2015-10" db="EMBL/GenBank/DDBJ databases">
        <authorList>
            <person name="Luecker S."/>
            <person name="Luecker S."/>
        </authorList>
    </citation>
    <scope>NUCLEOTIDE SEQUENCE [LARGE SCALE GENOMIC DNA]</scope>
</reference>
<dbReference type="InterPro" id="IPR051338">
    <property type="entry name" value="NodU/CmcH_Carbamoyltrnsfr"/>
</dbReference>
<dbReference type="Pfam" id="PF02543">
    <property type="entry name" value="Carbam_trans_N"/>
    <property type="match status" value="1"/>
</dbReference>
<evidence type="ECO:0000259" key="3">
    <source>
        <dbReference type="Pfam" id="PF16861"/>
    </source>
</evidence>
<dbReference type="InterPro" id="IPR043129">
    <property type="entry name" value="ATPase_NBD"/>
</dbReference>
<proteinExistence type="inferred from homology"/>
<accession>A0A0S4L2R8</accession>
<dbReference type="OrthoDB" id="9780777at2"/>
<dbReference type="GO" id="GO:0003824">
    <property type="term" value="F:catalytic activity"/>
    <property type="evidence" value="ECO:0007669"/>
    <property type="project" value="InterPro"/>
</dbReference>
<evidence type="ECO:0000313" key="4">
    <source>
        <dbReference type="EMBL" id="CUS31797.1"/>
    </source>
</evidence>
<keyword evidence="5" id="KW-1185">Reference proteome</keyword>
<evidence type="ECO:0008006" key="6">
    <source>
        <dbReference type="Google" id="ProtNLM"/>
    </source>
</evidence>
<dbReference type="InterPro" id="IPR031730">
    <property type="entry name" value="Carbam_trans_C"/>
</dbReference>
<dbReference type="Proteomes" id="UP000198736">
    <property type="component" value="Unassembled WGS sequence"/>
</dbReference>
<gene>
    <name evidence="4" type="ORF">COMA2_10300</name>
</gene>